<reference evidence="6" key="1">
    <citation type="submission" date="2018-10" db="EMBL/GenBank/DDBJ databases">
        <title>Transcriptome assembly of Aceria tosichella (Wheat curl mite) Type 2.</title>
        <authorList>
            <person name="Scully E.D."/>
            <person name="Geib S.M."/>
            <person name="Palmer N.A."/>
            <person name="Gupta A.K."/>
            <person name="Sarath G."/>
            <person name="Tatineni S."/>
        </authorList>
    </citation>
    <scope>NUCLEOTIDE SEQUENCE</scope>
    <source>
        <strain evidence="6">LincolnNE</strain>
    </source>
</reference>
<dbReference type="InterPro" id="IPR015943">
    <property type="entry name" value="WD40/YVTN_repeat-like_dom_sf"/>
</dbReference>
<feature type="region of interest" description="Disordered" evidence="4">
    <location>
        <begin position="1"/>
        <end position="31"/>
    </location>
</feature>
<sequence length="843" mass="95442">MEGRRVTRGRGKPVKKNEDSETSEEFILGEEEDARKSRIRDTNKEFAKRMAILQTWSDYWIDYTTREGEAYSKLEAKNLIKRTKKISCPIESCRKTFTTIGGLKYHYARCNIERCFKCKVCTPYEELKTRGDLLRHMIRAHYDRLPPLKDEQEEIALAFLNTDSRSERAKFRRSIFGDTEHSFALPRFYIKSYADLVINTFAPESVEQRPFKDWFSSIKDWDLLNSDADRRRFYPPELTSVRFKTSRSATYTTLDIGESTVLRGENDRFNSIVFYTGGINTAAAWLPKPSHIKHETNNETVAIAVSSSSMDKSISYKEMKDITGCVQFWTTTLSSNNSINGPVQRPTLELMIGHNFGFISAMCWCPLGASYDSSTKTAPYGTLPRLGLLALACGDAQIRIISVPDLDRLKTAKPSTIKRIDELRNVAPMFRVKPVATLMPPGIGISTDCQPIACTSLAWNVEDNQRLIVAGYSNGDVALFDLANSSPILYSTMDNRHTYQSYKKWQAHLLPVLGVGIFSSDVDRTLIASGGRDRLLRLWDSGDMESSLSFERAPITNLVWDYRLRGIVTASEAAFTSFVNRVGYRYPSIEGFTSITVSIHRATVCGLNNSLVTSALATSDEAGEVLLQPTGRPNQKRSRNIMDTRSLYTLVPRSSEGIEHSDKMNETMCSDTDAIANSSANNEMIDQADENNDPNNEDMDEANAEYQATDDYTFAERPIANKPAKILLPLDEDAVETYLDFKNKFVLEFIEYDDKISRASNKLPEAWTRASNAANIYCDRVCDYPFSSIKHVTWSPNIDSYSYLLSSTHIGFCRFDRVTVLETIYRGHIDTMFAARTKEKNSK</sequence>
<organism evidence="6">
    <name type="scientific">Aceria tosichella</name>
    <name type="common">wheat curl mite</name>
    <dbReference type="NCBI Taxonomy" id="561515"/>
    <lineage>
        <taxon>Eukaryota</taxon>
        <taxon>Metazoa</taxon>
        <taxon>Ecdysozoa</taxon>
        <taxon>Arthropoda</taxon>
        <taxon>Chelicerata</taxon>
        <taxon>Arachnida</taxon>
        <taxon>Acari</taxon>
        <taxon>Acariformes</taxon>
        <taxon>Trombidiformes</taxon>
        <taxon>Prostigmata</taxon>
        <taxon>Eupodina</taxon>
        <taxon>Eriophyoidea</taxon>
        <taxon>Eriophyidae</taxon>
        <taxon>Eriophyinae</taxon>
        <taxon>Aceriini</taxon>
        <taxon>Aceria</taxon>
    </lineage>
</organism>
<feature type="compositionally biased region" description="Acidic residues" evidence="4">
    <location>
        <begin position="20"/>
        <end position="31"/>
    </location>
</feature>
<dbReference type="InterPro" id="IPR036322">
    <property type="entry name" value="WD40_repeat_dom_sf"/>
</dbReference>
<gene>
    <name evidence="6" type="primary">GTF3C2</name>
    <name evidence="6" type="ORF">g.10290</name>
</gene>
<dbReference type="PANTHER" id="PTHR15052">
    <property type="entry name" value="RNA POLYMERASE III TRANSCRIPTION INITIATION FACTOR COMPLEX SUBUNIT"/>
    <property type="match status" value="1"/>
</dbReference>
<dbReference type="SMART" id="SM00355">
    <property type="entry name" value="ZnF_C2H2"/>
    <property type="match status" value="2"/>
</dbReference>
<dbReference type="InterPro" id="IPR052416">
    <property type="entry name" value="GTF3C_component"/>
</dbReference>
<dbReference type="PANTHER" id="PTHR15052:SF2">
    <property type="entry name" value="GENERAL TRANSCRIPTION FACTOR 3C POLYPEPTIDE 2"/>
    <property type="match status" value="1"/>
</dbReference>
<name>A0A6G1SJ35_9ACAR</name>
<dbReference type="GO" id="GO:0006383">
    <property type="term" value="P:transcription by RNA polymerase III"/>
    <property type="evidence" value="ECO:0007669"/>
    <property type="project" value="TreeGrafter"/>
</dbReference>
<keyword evidence="2" id="KW-0804">Transcription</keyword>
<evidence type="ECO:0000313" key="6">
    <source>
        <dbReference type="EMBL" id="MDE50495.1"/>
    </source>
</evidence>
<evidence type="ECO:0000256" key="1">
    <source>
        <dbReference type="ARBA" id="ARBA00004123"/>
    </source>
</evidence>
<evidence type="ECO:0000256" key="4">
    <source>
        <dbReference type="SAM" id="MobiDB-lite"/>
    </source>
</evidence>
<dbReference type="InterPro" id="IPR001680">
    <property type="entry name" value="WD40_rpt"/>
</dbReference>
<dbReference type="GO" id="GO:0005634">
    <property type="term" value="C:nucleus"/>
    <property type="evidence" value="ECO:0007669"/>
    <property type="project" value="UniProtKB-SubCell"/>
</dbReference>
<proteinExistence type="predicted"/>
<keyword evidence="3" id="KW-0539">Nucleus</keyword>
<dbReference type="InterPro" id="IPR036236">
    <property type="entry name" value="Znf_C2H2_sf"/>
</dbReference>
<dbReference type="EMBL" id="GGYP01005724">
    <property type="protein sequence ID" value="MDE50495.1"/>
    <property type="molecule type" value="Transcribed_RNA"/>
</dbReference>
<evidence type="ECO:0000259" key="5">
    <source>
        <dbReference type="SMART" id="SM00355"/>
    </source>
</evidence>
<feature type="compositionally biased region" description="Basic residues" evidence="4">
    <location>
        <begin position="1"/>
        <end position="14"/>
    </location>
</feature>
<accession>A0A6G1SJ35</accession>
<dbReference type="SMART" id="SM00320">
    <property type="entry name" value="WD40"/>
    <property type="match status" value="3"/>
</dbReference>
<feature type="domain" description="C2H2-type" evidence="5">
    <location>
        <begin position="116"/>
        <end position="141"/>
    </location>
</feature>
<comment type="subcellular location">
    <subcellularLocation>
        <location evidence="1">Nucleus</location>
    </subcellularLocation>
</comment>
<dbReference type="InterPro" id="IPR013087">
    <property type="entry name" value="Znf_C2H2_type"/>
</dbReference>
<dbReference type="Gene3D" id="2.130.10.10">
    <property type="entry name" value="YVTN repeat-like/Quinoprotein amine dehydrogenase"/>
    <property type="match status" value="1"/>
</dbReference>
<dbReference type="GO" id="GO:0000127">
    <property type="term" value="C:transcription factor TFIIIC complex"/>
    <property type="evidence" value="ECO:0007669"/>
    <property type="project" value="TreeGrafter"/>
</dbReference>
<dbReference type="SUPFAM" id="SSF57667">
    <property type="entry name" value="beta-beta-alpha zinc fingers"/>
    <property type="match status" value="1"/>
</dbReference>
<protein>
    <submittedName>
        <fullName evidence="6">General transcription factor 3C polypeptide 2</fullName>
    </submittedName>
</protein>
<dbReference type="SUPFAM" id="SSF50978">
    <property type="entry name" value="WD40 repeat-like"/>
    <property type="match status" value="1"/>
</dbReference>
<dbReference type="Gene3D" id="3.30.160.60">
    <property type="entry name" value="Classic Zinc Finger"/>
    <property type="match status" value="1"/>
</dbReference>
<dbReference type="AlphaFoldDB" id="A0A6G1SJ35"/>
<feature type="domain" description="C2H2-type" evidence="5">
    <location>
        <begin position="86"/>
        <end position="108"/>
    </location>
</feature>
<evidence type="ECO:0000256" key="3">
    <source>
        <dbReference type="ARBA" id="ARBA00023242"/>
    </source>
</evidence>
<evidence type="ECO:0000256" key="2">
    <source>
        <dbReference type="ARBA" id="ARBA00023163"/>
    </source>
</evidence>